<feature type="compositionally biased region" description="Pro residues" evidence="1">
    <location>
        <begin position="257"/>
        <end position="267"/>
    </location>
</feature>
<dbReference type="AlphaFoldDB" id="A0A058YZ99"/>
<feature type="region of interest" description="Disordered" evidence="1">
    <location>
        <begin position="418"/>
        <end position="462"/>
    </location>
</feature>
<feature type="region of interest" description="Disordered" evidence="1">
    <location>
        <begin position="149"/>
        <end position="404"/>
    </location>
</feature>
<dbReference type="GeneID" id="20530992"/>
<feature type="compositionally biased region" description="Basic and acidic residues" evidence="1">
    <location>
        <begin position="94"/>
        <end position="108"/>
    </location>
</feature>
<dbReference type="RefSeq" id="XP_009498285.1">
    <property type="nucleotide sequence ID" value="XM_009500010.1"/>
</dbReference>
<dbReference type="STRING" id="691883.A0A058YZ99"/>
<evidence type="ECO:0000256" key="1">
    <source>
        <dbReference type="SAM" id="MobiDB-lite"/>
    </source>
</evidence>
<sequence length="462" mass="47855">MAGLLPVTALAVHPGLIRWPWPRPQAPCPWIRPGARLGPGAAGPPACRGRHLGRPDPGAGPVPAGSHGPPGAGHRPRCPAGRAPLLRPLRRRPGPRDHVRPCRADRPHRPLLPRHAPRTPGHAPASIPPPCRRGTIACRPTSCQARCSMPRRRWSSGPPPWRGRSSAPWPATWTASCSMTPPMPRGRAPSSRPAPAPSPGWPFMFAPAPIGQPGLPPRSSERGPDPCRSLGAGTTPTGPPPPRLAGPPGARAAGRPRPGPGARPGPARPHTHTLGQCPGQRPPGDVPHWAWLLDVGLRLGAAPGPGPRAGRPAGRPSGSSTRAPWASCGMSCSRAGGRSAATTGSSWAAPFSSSGAPGPPRRLSRPSCHRSRHPPVHIGPGGRAPSQAPVRRASSTCWASGPGTSICSCGRASCRVPRARGPLRGPSSRPPSVWSPCGPPAGRMPWRRPCAGAWPSSRPSAA</sequence>
<accession>A0A058YZ99</accession>
<feature type="region of interest" description="Disordered" evidence="1">
    <location>
        <begin position="41"/>
        <end position="130"/>
    </location>
</feature>
<feature type="compositionally biased region" description="Low complexity" evidence="1">
    <location>
        <begin position="419"/>
        <end position="432"/>
    </location>
</feature>
<feature type="compositionally biased region" description="Low complexity" evidence="1">
    <location>
        <begin position="246"/>
        <end position="256"/>
    </location>
</feature>
<dbReference type="OMA" id="ANWDNIS"/>
<feature type="compositionally biased region" description="Low complexity" evidence="1">
    <location>
        <begin position="57"/>
        <end position="87"/>
    </location>
</feature>
<evidence type="ECO:0000313" key="3">
    <source>
        <dbReference type="Proteomes" id="UP000030693"/>
    </source>
</evidence>
<feature type="compositionally biased region" description="Polar residues" evidence="1">
    <location>
        <begin position="393"/>
        <end position="404"/>
    </location>
</feature>
<feature type="non-terminal residue" evidence="2">
    <location>
        <position position="462"/>
    </location>
</feature>
<name>A0A058YZ99_FONAL</name>
<feature type="compositionally biased region" description="Low complexity" evidence="1">
    <location>
        <begin position="296"/>
        <end position="320"/>
    </location>
</feature>
<feature type="compositionally biased region" description="Basic residues" evidence="1">
    <location>
        <begin position="362"/>
        <end position="375"/>
    </location>
</feature>
<dbReference type="Proteomes" id="UP000030693">
    <property type="component" value="Unassembled WGS sequence"/>
</dbReference>
<organism evidence="2">
    <name type="scientific">Fonticula alba</name>
    <name type="common">Slime mold</name>
    <dbReference type="NCBI Taxonomy" id="691883"/>
    <lineage>
        <taxon>Eukaryota</taxon>
        <taxon>Rotosphaerida</taxon>
        <taxon>Fonticulaceae</taxon>
        <taxon>Fonticula</taxon>
    </lineage>
</organism>
<feature type="compositionally biased region" description="Low complexity" evidence="1">
    <location>
        <begin position="344"/>
        <end position="356"/>
    </location>
</feature>
<dbReference type="EMBL" id="KB932243">
    <property type="protein sequence ID" value="KCV67314.1"/>
    <property type="molecule type" value="Genomic_DNA"/>
</dbReference>
<evidence type="ECO:0000313" key="2">
    <source>
        <dbReference type="EMBL" id="KCV67314.1"/>
    </source>
</evidence>
<gene>
    <name evidence="2" type="ORF">H696_06267</name>
</gene>
<reference evidence="2" key="1">
    <citation type="submission" date="2013-04" db="EMBL/GenBank/DDBJ databases">
        <title>The Genome Sequence of Fonticula alba ATCC 38817.</title>
        <authorList>
            <consortium name="The Broad Institute Genomics Platform"/>
            <person name="Russ C."/>
            <person name="Cuomo C."/>
            <person name="Burger G."/>
            <person name="Gray M.W."/>
            <person name="Holland P.W.H."/>
            <person name="King N."/>
            <person name="Lang F.B.F."/>
            <person name="Roger A.J."/>
            <person name="Ruiz-Trillo I."/>
            <person name="Brown M."/>
            <person name="Walker B."/>
            <person name="Young S."/>
            <person name="Zeng Q."/>
            <person name="Gargeya S."/>
            <person name="Fitzgerald M."/>
            <person name="Haas B."/>
            <person name="Abouelleil A."/>
            <person name="Allen A.W."/>
            <person name="Alvarado L."/>
            <person name="Arachchi H.M."/>
            <person name="Berlin A.M."/>
            <person name="Chapman S.B."/>
            <person name="Gainer-Dewar J."/>
            <person name="Goldberg J."/>
            <person name="Griggs A."/>
            <person name="Gujja S."/>
            <person name="Hansen M."/>
            <person name="Howarth C."/>
            <person name="Imamovic A."/>
            <person name="Ireland A."/>
            <person name="Larimer J."/>
            <person name="McCowan C."/>
            <person name="Murphy C."/>
            <person name="Pearson M."/>
            <person name="Poon T.W."/>
            <person name="Priest M."/>
            <person name="Roberts A."/>
            <person name="Saif S."/>
            <person name="Shea T."/>
            <person name="Sisk P."/>
            <person name="Sykes S."/>
            <person name="Wortman J."/>
            <person name="Nusbaum C."/>
            <person name="Birren B."/>
        </authorList>
    </citation>
    <scope>NUCLEOTIDE SEQUENCE [LARGE SCALE GENOMIC DNA]</scope>
    <source>
        <strain evidence="2">ATCC 38817</strain>
    </source>
</reference>
<proteinExistence type="predicted"/>
<keyword evidence="3" id="KW-1185">Reference proteome</keyword>
<protein>
    <submittedName>
        <fullName evidence="2">Uncharacterized protein</fullName>
    </submittedName>
</protein>